<organism evidence="1">
    <name type="scientific">Phytophthora nicotianae</name>
    <name type="common">Potato buckeye rot agent</name>
    <name type="synonym">Phytophthora parasitica</name>
    <dbReference type="NCBI Taxonomy" id="4792"/>
    <lineage>
        <taxon>Eukaryota</taxon>
        <taxon>Sar</taxon>
        <taxon>Stramenopiles</taxon>
        <taxon>Oomycota</taxon>
        <taxon>Peronosporomycetes</taxon>
        <taxon>Peronosporales</taxon>
        <taxon>Peronosporaceae</taxon>
        <taxon>Phytophthora</taxon>
    </lineage>
</organism>
<gene>
    <name evidence="1" type="ORF">L917_20254</name>
</gene>
<evidence type="ECO:0000313" key="1">
    <source>
        <dbReference type="EMBL" id="ETL79042.1"/>
    </source>
</evidence>
<proteinExistence type="predicted"/>
<protein>
    <submittedName>
        <fullName evidence="1">Uncharacterized protein</fullName>
    </submittedName>
</protein>
<dbReference type="EMBL" id="KI683133">
    <property type="protein sequence ID" value="ETL79042.1"/>
    <property type="molecule type" value="Genomic_DNA"/>
</dbReference>
<dbReference type="Proteomes" id="UP000054423">
    <property type="component" value="Unassembled WGS sequence"/>
</dbReference>
<accession>W2K1Q2</accession>
<dbReference type="AlphaFoldDB" id="W2K1Q2"/>
<sequence>MKEYNTANPKYRATLIGTLVKHYGDENLANIIDAAMSVKDTATIAKRLQSEQFQLWMQKRLSPNAIFDVLHLD</sequence>
<name>W2K1Q2_PHYNI</name>
<reference evidence="1" key="1">
    <citation type="submission" date="2013-11" db="EMBL/GenBank/DDBJ databases">
        <title>The Genome Sequence of Phytophthora parasitica CHvinca01.</title>
        <authorList>
            <consortium name="The Broad Institute Genomics Platform"/>
            <person name="Russ C."/>
            <person name="Tyler B."/>
            <person name="Panabieres F."/>
            <person name="Shan W."/>
            <person name="Tripathy S."/>
            <person name="Grunwald N."/>
            <person name="Machado M."/>
            <person name="Johnson C.S."/>
            <person name="Arredondo F."/>
            <person name="Hong C."/>
            <person name="Coffey M."/>
            <person name="Young S.K."/>
            <person name="Zeng Q."/>
            <person name="Gargeya S."/>
            <person name="Fitzgerald M."/>
            <person name="Abouelleil A."/>
            <person name="Alvarado L."/>
            <person name="Chapman S.B."/>
            <person name="Gainer-Dewar J."/>
            <person name="Goldberg J."/>
            <person name="Griggs A."/>
            <person name="Gujja S."/>
            <person name="Hansen M."/>
            <person name="Howarth C."/>
            <person name="Imamovic A."/>
            <person name="Ireland A."/>
            <person name="Larimer J."/>
            <person name="McCowan C."/>
            <person name="Murphy C."/>
            <person name="Pearson M."/>
            <person name="Poon T.W."/>
            <person name="Priest M."/>
            <person name="Roberts A."/>
            <person name="Saif S."/>
            <person name="Shea T."/>
            <person name="Sykes S."/>
            <person name="Wortman J."/>
            <person name="Nusbaum C."/>
            <person name="Birren B."/>
        </authorList>
    </citation>
    <scope>NUCLEOTIDE SEQUENCE [LARGE SCALE GENOMIC DNA]</scope>
    <source>
        <strain evidence="1">CHvinca01</strain>
    </source>
</reference>
<dbReference type="OrthoDB" id="129026at2759"/>